<name>A0A1F5ETD2_9BACT</name>
<dbReference type="InterPro" id="IPR035093">
    <property type="entry name" value="RelE/ParE_toxin_dom_sf"/>
</dbReference>
<evidence type="ECO:0000256" key="1">
    <source>
        <dbReference type="ARBA" id="ARBA00022649"/>
    </source>
</evidence>
<dbReference type="Gene3D" id="3.30.2310.20">
    <property type="entry name" value="RelE-like"/>
    <property type="match status" value="1"/>
</dbReference>
<organism evidence="2 3">
    <name type="scientific">Candidatus Collierbacteria bacterium RIFCSPHIGHO2_02_FULL_49_10</name>
    <dbReference type="NCBI Taxonomy" id="1817723"/>
    <lineage>
        <taxon>Bacteria</taxon>
        <taxon>Candidatus Collieribacteriota</taxon>
    </lineage>
</organism>
<protein>
    <recommendedName>
        <fullName evidence="4">Toxin YoeB</fullName>
    </recommendedName>
</protein>
<evidence type="ECO:0000313" key="3">
    <source>
        <dbReference type="Proteomes" id="UP000177390"/>
    </source>
</evidence>
<dbReference type="NCBIfam" id="TIGR02385">
    <property type="entry name" value="RelE_StbE"/>
    <property type="match status" value="1"/>
</dbReference>
<comment type="caution">
    <text evidence="2">The sequence shown here is derived from an EMBL/GenBank/DDBJ whole genome shotgun (WGS) entry which is preliminary data.</text>
</comment>
<dbReference type="InterPro" id="IPR007712">
    <property type="entry name" value="RelE/ParE_toxin"/>
</dbReference>
<dbReference type="EMBL" id="MFAH01000055">
    <property type="protein sequence ID" value="OGD70434.1"/>
    <property type="molecule type" value="Genomic_DNA"/>
</dbReference>
<dbReference type="Proteomes" id="UP000177390">
    <property type="component" value="Unassembled WGS sequence"/>
</dbReference>
<dbReference type="AlphaFoldDB" id="A0A1F5ETD2"/>
<sequence length="90" mass="10920">MKRFLFSLKFVRKLRDIKHKNKDLGESIRKQLKLFKANPKHQSLRLHKLRGNLKDVWSISVNKSFRLLYTENAGSYYFFDLGFHSEIYER</sequence>
<reference evidence="2 3" key="1">
    <citation type="journal article" date="2016" name="Nat. Commun.">
        <title>Thousands of microbial genomes shed light on interconnected biogeochemical processes in an aquifer system.</title>
        <authorList>
            <person name="Anantharaman K."/>
            <person name="Brown C.T."/>
            <person name="Hug L.A."/>
            <person name="Sharon I."/>
            <person name="Castelle C.J."/>
            <person name="Probst A.J."/>
            <person name="Thomas B.C."/>
            <person name="Singh A."/>
            <person name="Wilkins M.J."/>
            <person name="Karaoz U."/>
            <person name="Brodie E.L."/>
            <person name="Williams K.H."/>
            <person name="Hubbard S.S."/>
            <person name="Banfield J.F."/>
        </authorList>
    </citation>
    <scope>NUCLEOTIDE SEQUENCE [LARGE SCALE GENOMIC DNA]</scope>
</reference>
<proteinExistence type="predicted"/>
<evidence type="ECO:0000313" key="2">
    <source>
        <dbReference type="EMBL" id="OGD70434.1"/>
    </source>
</evidence>
<evidence type="ECO:0008006" key="4">
    <source>
        <dbReference type="Google" id="ProtNLM"/>
    </source>
</evidence>
<dbReference type="SUPFAM" id="SSF143011">
    <property type="entry name" value="RelE-like"/>
    <property type="match status" value="1"/>
</dbReference>
<keyword evidence="1" id="KW-1277">Toxin-antitoxin system</keyword>
<accession>A0A1F5ETD2</accession>
<gene>
    <name evidence="2" type="ORF">A3D09_01470</name>
</gene>